<evidence type="ECO:0000313" key="2">
    <source>
        <dbReference type="Proteomes" id="UP000264492"/>
    </source>
</evidence>
<organism evidence="1 2">
    <name type="scientific">Lysobacter silvisoli</name>
    <dbReference type="NCBI Taxonomy" id="2293254"/>
    <lineage>
        <taxon>Bacteria</taxon>
        <taxon>Pseudomonadati</taxon>
        <taxon>Pseudomonadota</taxon>
        <taxon>Gammaproteobacteria</taxon>
        <taxon>Lysobacterales</taxon>
        <taxon>Lysobacteraceae</taxon>
        <taxon>Lysobacter</taxon>
    </lineage>
</organism>
<gene>
    <name evidence="1" type="ORF">DX914_19115</name>
</gene>
<protein>
    <submittedName>
        <fullName evidence="1">Uncharacterized protein</fullName>
    </submittedName>
</protein>
<accession>A0A371JWF4</accession>
<proteinExistence type="predicted"/>
<reference evidence="1 2" key="1">
    <citation type="submission" date="2018-08" db="EMBL/GenBank/DDBJ databases">
        <title>Lysobacter sp. zong2l5, whole genome shotgun sequence.</title>
        <authorList>
            <person name="Zhang X."/>
            <person name="Feng G."/>
            <person name="Zhu H."/>
        </authorList>
    </citation>
    <scope>NUCLEOTIDE SEQUENCE [LARGE SCALE GENOMIC DNA]</scope>
    <source>
        <strain evidence="2">zong2l5</strain>
    </source>
</reference>
<sequence>MDSDSRFEITAQKRTGYEDWNEPLSVAQISKSPQAWKIVSNLYINEEPMRIEEVFLLSGQDNGALTVVSSGHTMTYYRCP</sequence>
<name>A0A371JWF4_9GAMM</name>
<keyword evidence="2" id="KW-1185">Reference proteome</keyword>
<evidence type="ECO:0000313" key="1">
    <source>
        <dbReference type="EMBL" id="RDZ25975.1"/>
    </source>
</evidence>
<dbReference type="AlphaFoldDB" id="A0A371JWF4"/>
<dbReference type="Proteomes" id="UP000264492">
    <property type="component" value="Unassembled WGS sequence"/>
</dbReference>
<dbReference type="EMBL" id="QTSU01000005">
    <property type="protein sequence ID" value="RDZ25975.1"/>
    <property type="molecule type" value="Genomic_DNA"/>
</dbReference>
<comment type="caution">
    <text evidence="1">The sequence shown here is derived from an EMBL/GenBank/DDBJ whole genome shotgun (WGS) entry which is preliminary data.</text>
</comment>